<feature type="transmembrane region" description="Helical" evidence="4">
    <location>
        <begin position="307"/>
        <end position="329"/>
    </location>
</feature>
<evidence type="ECO:0000259" key="5">
    <source>
        <dbReference type="PROSITE" id="PS50850"/>
    </source>
</evidence>
<dbReference type="InterPro" id="IPR052524">
    <property type="entry name" value="MFS_Cyanate_Porter"/>
</dbReference>
<dbReference type="Proteomes" id="UP000494105">
    <property type="component" value="Unassembled WGS sequence"/>
</dbReference>
<keyword evidence="1 4" id="KW-0812">Transmembrane</keyword>
<evidence type="ECO:0000256" key="3">
    <source>
        <dbReference type="ARBA" id="ARBA00023136"/>
    </source>
</evidence>
<name>A0A6S7D034_9BURK</name>
<evidence type="ECO:0000313" key="6">
    <source>
        <dbReference type="EMBL" id="CAB3869733.1"/>
    </source>
</evidence>
<keyword evidence="2 4" id="KW-1133">Transmembrane helix</keyword>
<evidence type="ECO:0000256" key="4">
    <source>
        <dbReference type="SAM" id="Phobius"/>
    </source>
</evidence>
<dbReference type="Gene3D" id="1.20.1250.20">
    <property type="entry name" value="MFS general substrate transporter like domains"/>
    <property type="match status" value="2"/>
</dbReference>
<dbReference type="AlphaFoldDB" id="A0A6S7D034"/>
<dbReference type="InterPro" id="IPR036259">
    <property type="entry name" value="MFS_trans_sf"/>
</dbReference>
<feature type="domain" description="Major facilitator superfamily (MFS) profile" evidence="5">
    <location>
        <begin position="16"/>
        <end position="396"/>
    </location>
</feature>
<keyword evidence="3 4" id="KW-0472">Membrane</keyword>
<dbReference type="SUPFAM" id="SSF103473">
    <property type="entry name" value="MFS general substrate transporter"/>
    <property type="match status" value="1"/>
</dbReference>
<feature type="transmembrane region" description="Helical" evidence="4">
    <location>
        <begin position="372"/>
        <end position="391"/>
    </location>
</feature>
<dbReference type="RefSeq" id="WP_175128684.1">
    <property type="nucleotide sequence ID" value="NZ_CADILD010000002.1"/>
</dbReference>
<proteinExistence type="predicted"/>
<dbReference type="Pfam" id="PF07690">
    <property type="entry name" value="MFS_1"/>
    <property type="match status" value="1"/>
</dbReference>
<evidence type="ECO:0000313" key="7">
    <source>
        <dbReference type="Proteomes" id="UP000494105"/>
    </source>
</evidence>
<feature type="transmembrane region" description="Helical" evidence="4">
    <location>
        <begin position="218"/>
        <end position="238"/>
    </location>
</feature>
<dbReference type="PROSITE" id="PS50850">
    <property type="entry name" value="MFS"/>
    <property type="match status" value="1"/>
</dbReference>
<feature type="transmembrane region" description="Helical" evidence="4">
    <location>
        <begin position="87"/>
        <end position="104"/>
    </location>
</feature>
<organism evidence="6 7">
    <name type="scientific">Achromobacter piechaudii</name>
    <dbReference type="NCBI Taxonomy" id="72556"/>
    <lineage>
        <taxon>Bacteria</taxon>
        <taxon>Pseudomonadati</taxon>
        <taxon>Pseudomonadota</taxon>
        <taxon>Betaproteobacteria</taxon>
        <taxon>Burkholderiales</taxon>
        <taxon>Alcaligenaceae</taxon>
        <taxon>Achromobacter</taxon>
    </lineage>
</organism>
<sequence>MLRATGPGAVVSSTYLNGWRVAAIILVGLNLRPVLASVPPLLDLLQAATRMPDSAAGLLTALPVFVMGLGALGVAPLRRWVGEQSGIAVGIALVTAATACRLWASDANLMLATGVIAGLGIAVTQALLPYYIRARFPTNASAIMGLYSTAIMGGAAVASVAAPVLAERAGWPWALAAWALPAAAALLCWLLVNRHAAAHPAHTSVTAGLARTPRSRRWLLAVFFGLGTGAYTLVLAWLPPYYTALGWTPVAAGQLLGAVTVAEIVAGLAVSLAIGRLSDRRVALFVAIGLLALGLLGLIMAPAQLAWPAAVLSGLGIGALFPLSLIVTMDHAATPSEAGRLASFVQGVGYLIAALFPFVAGLIRQHLAGLRPAWMLMAGICLVLFAIASRLRTPQVAIKP</sequence>
<accession>A0A6S7D034</accession>
<feature type="transmembrane region" description="Helical" evidence="4">
    <location>
        <begin position="171"/>
        <end position="192"/>
    </location>
</feature>
<protein>
    <submittedName>
        <fullName evidence="6">2-nitroimidazole transporter</fullName>
    </submittedName>
</protein>
<evidence type="ECO:0000256" key="1">
    <source>
        <dbReference type="ARBA" id="ARBA00022692"/>
    </source>
</evidence>
<feature type="transmembrane region" description="Helical" evidence="4">
    <location>
        <begin position="341"/>
        <end position="360"/>
    </location>
</feature>
<feature type="transmembrane region" description="Helical" evidence="4">
    <location>
        <begin position="144"/>
        <end position="165"/>
    </location>
</feature>
<dbReference type="EMBL" id="CADILD010000002">
    <property type="protein sequence ID" value="CAB3869733.1"/>
    <property type="molecule type" value="Genomic_DNA"/>
</dbReference>
<dbReference type="GO" id="GO:0022857">
    <property type="term" value="F:transmembrane transporter activity"/>
    <property type="evidence" value="ECO:0007669"/>
    <property type="project" value="InterPro"/>
</dbReference>
<dbReference type="PANTHER" id="PTHR23523">
    <property type="match status" value="1"/>
</dbReference>
<evidence type="ECO:0000256" key="2">
    <source>
        <dbReference type="ARBA" id="ARBA00022989"/>
    </source>
</evidence>
<feature type="transmembrane region" description="Helical" evidence="4">
    <location>
        <begin position="21"/>
        <end position="42"/>
    </location>
</feature>
<feature type="transmembrane region" description="Helical" evidence="4">
    <location>
        <begin position="110"/>
        <end position="132"/>
    </location>
</feature>
<gene>
    <name evidence="6" type="primary">nimT_2</name>
    <name evidence="6" type="ORF">LMG1861_02698</name>
</gene>
<feature type="transmembrane region" description="Helical" evidence="4">
    <location>
        <begin position="282"/>
        <end position="301"/>
    </location>
</feature>
<feature type="transmembrane region" description="Helical" evidence="4">
    <location>
        <begin position="250"/>
        <end position="275"/>
    </location>
</feature>
<dbReference type="PANTHER" id="PTHR23523:SF1">
    <property type="entry name" value="CYANATE TRANSPORT PROTEIN CYNX"/>
    <property type="match status" value="1"/>
</dbReference>
<reference evidence="6 7" key="1">
    <citation type="submission" date="2020-04" db="EMBL/GenBank/DDBJ databases">
        <authorList>
            <person name="De Canck E."/>
        </authorList>
    </citation>
    <scope>NUCLEOTIDE SEQUENCE [LARGE SCALE GENOMIC DNA]</scope>
    <source>
        <strain evidence="6 7">LMG 1861</strain>
    </source>
</reference>
<feature type="transmembrane region" description="Helical" evidence="4">
    <location>
        <begin position="54"/>
        <end position="75"/>
    </location>
</feature>
<dbReference type="InterPro" id="IPR020846">
    <property type="entry name" value="MFS_dom"/>
</dbReference>
<dbReference type="InterPro" id="IPR011701">
    <property type="entry name" value="MFS"/>
</dbReference>